<accession>A0A0F9DTW3</accession>
<dbReference type="AlphaFoldDB" id="A0A0F9DTW3"/>
<gene>
    <name evidence="1" type="ORF">LCGC14_2156880</name>
</gene>
<proteinExistence type="predicted"/>
<protein>
    <submittedName>
        <fullName evidence="1">Uncharacterized protein</fullName>
    </submittedName>
</protein>
<evidence type="ECO:0000313" key="1">
    <source>
        <dbReference type="EMBL" id="KKL65248.1"/>
    </source>
</evidence>
<organism evidence="1">
    <name type="scientific">marine sediment metagenome</name>
    <dbReference type="NCBI Taxonomy" id="412755"/>
    <lineage>
        <taxon>unclassified sequences</taxon>
        <taxon>metagenomes</taxon>
        <taxon>ecological metagenomes</taxon>
    </lineage>
</organism>
<dbReference type="EMBL" id="LAZR01027595">
    <property type="protein sequence ID" value="KKL65248.1"/>
    <property type="molecule type" value="Genomic_DNA"/>
</dbReference>
<comment type="caution">
    <text evidence="1">The sequence shown here is derived from an EMBL/GenBank/DDBJ whole genome shotgun (WGS) entry which is preliminary data.</text>
</comment>
<name>A0A0F9DTW3_9ZZZZ</name>
<sequence length="207" mass="23683">MPFPYTFPITWLNFPKARGRVRQIYRHAAPGVFEMWFGFEPITPSTPMALMQPSLPHEEPIPEWAVEMRKNMYLNDKSLSDRLTSIEYSMTDQVDENYFRVYTFYWRVIDKDTTLTTGDGQDTEPIPSELDGMILIDADAYVDTASTSGLPEIAIYNLTDSVDMLSTLITIDENEKDSYTATTPAIVNTDKRREYYGSDCTGLQPGR</sequence>
<reference evidence="1" key="1">
    <citation type="journal article" date="2015" name="Nature">
        <title>Complex archaea that bridge the gap between prokaryotes and eukaryotes.</title>
        <authorList>
            <person name="Spang A."/>
            <person name="Saw J.H."/>
            <person name="Jorgensen S.L."/>
            <person name="Zaremba-Niedzwiedzka K."/>
            <person name="Martijn J."/>
            <person name="Lind A.E."/>
            <person name="van Eijk R."/>
            <person name="Schleper C."/>
            <person name="Guy L."/>
            <person name="Ettema T.J."/>
        </authorList>
    </citation>
    <scope>NUCLEOTIDE SEQUENCE</scope>
</reference>